<dbReference type="Pfam" id="PF04542">
    <property type="entry name" value="Sigma70_r2"/>
    <property type="match status" value="1"/>
</dbReference>
<dbReference type="Gene3D" id="1.10.1740.10">
    <property type="match status" value="1"/>
</dbReference>
<dbReference type="Gene3D" id="1.10.10.10">
    <property type="entry name" value="Winged helix-like DNA-binding domain superfamily/Winged helix DNA-binding domain"/>
    <property type="match status" value="1"/>
</dbReference>
<feature type="domain" description="RNA polymerase sigma factor 70 region 4 type 2" evidence="6">
    <location>
        <begin position="109"/>
        <end position="160"/>
    </location>
</feature>
<dbReference type="RefSeq" id="WP_186639458.1">
    <property type="nucleotide sequence ID" value="NZ_JACOAF010000034.1"/>
</dbReference>
<dbReference type="SUPFAM" id="SSF88659">
    <property type="entry name" value="Sigma3 and sigma4 domains of RNA polymerase sigma factors"/>
    <property type="match status" value="1"/>
</dbReference>
<protein>
    <submittedName>
        <fullName evidence="7">Sigma-70 family RNA polymerase sigma factor</fullName>
    </submittedName>
</protein>
<dbReference type="PANTHER" id="PTHR43133">
    <property type="entry name" value="RNA POLYMERASE ECF-TYPE SIGMA FACTO"/>
    <property type="match status" value="1"/>
</dbReference>
<dbReference type="InterPro" id="IPR013324">
    <property type="entry name" value="RNA_pol_sigma_r3/r4-like"/>
</dbReference>
<evidence type="ECO:0000259" key="6">
    <source>
        <dbReference type="Pfam" id="PF08281"/>
    </source>
</evidence>
<evidence type="ECO:0000256" key="2">
    <source>
        <dbReference type="ARBA" id="ARBA00023015"/>
    </source>
</evidence>
<organism evidence="7 8">
    <name type="scientific">Rufibacter sediminis</name>
    <dbReference type="NCBI Taxonomy" id="2762756"/>
    <lineage>
        <taxon>Bacteria</taxon>
        <taxon>Pseudomonadati</taxon>
        <taxon>Bacteroidota</taxon>
        <taxon>Cytophagia</taxon>
        <taxon>Cytophagales</taxon>
        <taxon>Hymenobacteraceae</taxon>
        <taxon>Rufibacter</taxon>
    </lineage>
</organism>
<feature type="domain" description="RNA polymerase sigma-70 region 2" evidence="5">
    <location>
        <begin position="18"/>
        <end position="79"/>
    </location>
</feature>
<dbReference type="EMBL" id="JACOAF010000034">
    <property type="protein sequence ID" value="MBC3541014.1"/>
    <property type="molecule type" value="Genomic_DNA"/>
</dbReference>
<evidence type="ECO:0000256" key="3">
    <source>
        <dbReference type="ARBA" id="ARBA00023082"/>
    </source>
</evidence>
<comment type="similarity">
    <text evidence="1">Belongs to the sigma-70 factor family. ECF subfamily.</text>
</comment>
<keyword evidence="4" id="KW-0804">Transcription</keyword>
<dbReference type="CDD" id="cd06171">
    <property type="entry name" value="Sigma70_r4"/>
    <property type="match status" value="1"/>
</dbReference>
<keyword evidence="2" id="KW-0805">Transcription regulation</keyword>
<dbReference type="Proteomes" id="UP000659698">
    <property type="component" value="Unassembled WGS sequence"/>
</dbReference>
<dbReference type="InterPro" id="IPR013325">
    <property type="entry name" value="RNA_pol_sigma_r2"/>
</dbReference>
<dbReference type="InterPro" id="IPR013249">
    <property type="entry name" value="RNA_pol_sigma70_r4_t2"/>
</dbReference>
<dbReference type="InterPro" id="IPR007627">
    <property type="entry name" value="RNA_pol_sigma70_r2"/>
</dbReference>
<name>A0ABR6VVT3_9BACT</name>
<comment type="caution">
    <text evidence="7">The sequence shown here is derived from an EMBL/GenBank/DDBJ whole genome shotgun (WGS) entry which is preliminary data.</text>
</comment>
<dbReference type="Pfam" id="PF08281">
    <property type="entry name" value="Sigma70_r4_2"/>
    <property type="match status" value="1"/>
</dbReference>
<sequence length="169" mass="19737">MTAPSETLFLQHLETDKERIFRICRSYAQDHQEAQDLFQETVLQIWKSWASFRGEAQVRTWVYRITLNVCLQARHKNRKAQKRTRPLDSIQFMNLPEAPPEPEKEAQLQALHACIQKLNDTDRSLVLLYLEDLPYKEIAAVTGLTENHVAVKMKRIREKLFTCLSPAVC</sequence>
<evidence type="ECO:0000313" key="7">
    <source>
        <dbReference type="EMBL" id="MBC3541014.1"/>
    </source>
</evidence>
<gene>
    <name evidence="7" type="ORF">H7U12_15070</name>
</gene>
<proteinExistence type="inferred from homology"/>
<dbReference type="SUPFAM" id="SSF88946">
    <property type="entry name" value="Sigma2 domain of RNA polymerase sigma factors"/>
    <property type="match status" value="1"/>
</dbReference>
<dbReference type="PANTHER" id="PTHR43133:SF45">
    <property type="entry name" value="RNA POLYMERASE ECF-TYPE SIGMA FACTOR"/>
    <property type="match status" value="1"/>
</dbReference>
<evidence type="ECO:0000256" key="4">
    <source>
        <dbReference type="ARBA" id="ARBA00023163"/>
    </source>
</evidence>
<keyword evidence="3" id="KW-0731">Sigma factor</keyword>
<evidence type="ECO:0000256" key="1">
    <source>
        <dbReference type="ARBA" id="ARBA00010641"/>
    </source>
</evidence>
<evidence type="ECO:0000313" key="8">
    <source>
        <dbReference type="Proteomes" id="UP000659698"/>
    </source>
</evidence>
<dbReference type="InterPro" id="IPR014284">
    <property type="entry name" value="RNA_pol_sigma-70_dom"/>
</dbReference>
<accession>A0ABR6VVT3</accession>
<reference evidence="7 8" key="1">
    <citation type="journal article" date="2019" name="Int. J. Syst. Evol. Microbiol.">
        <title>Rufibacter sediminis sp. nov., isolated from freshwater lake sediment.</title>
        <authorList>
            <person name="Qu J.H."/>
            <person name="Zhang L.J."/>
            <person name="Fu Y.H."/>
            <person name="Li H.F."/>
        </authorList>
    </citation>
    <scope>NUCLEOTIDE SEQUENCE [LARGE SCALE GENOMIC DNA]</scope>
    <source>
        <strain evidence="7 8">H-1</strain>
    </source>
</reference>
<keyword evidence="8" id="KW-1185">Reference proteome</keyword>
<dbReference type="InterPro" id="IPR039425">
    <property type="entry name" value="RNA_pol_sigma-70-like"/>
</dbReference>
<dbReference type="NCBIfam" id="TIGR02937">
    <property type="entry name" value="sigma70-ECF"/>
    <property type="match status" value="1"/>
</dbReference>
<dbReference type="InterPro" id="IPR036388">
    <property type="entry name" value="WH-like_DNA-bd_sf"/>
</dbReference>
<evidence type="ECO:0000259" key="5">
    <source>
        <dbReference type="Pfam" id="PF04542"/>
    </source>
</evidence>